<evidence type="ECO:0000256" key="1">
    <source>
        <dbReference type="SAM" id="MobiDB-lite"/>
    </source>
</evidence>
<dbReference type="STRING" id="252474.B1A74_10975"/>
<name>A0A1V2ZWB5_9GAMM</name>
<evidence type="ECO:0000313" key="2">
    <source>
        <dbReference type="EMBL" id="OOC09404.1"/>
    </source>
</evidence>
<comment type="caution">
    <text evidence="2">The sequence shown here is derived from an EMBL/GenBank/DDBJ whole genome shotgun (WGS) entry which is preliminary data.</text>
</comment>
<dbReference type="RefSeq" id="WP_024329097.1">
    <property type="nucleotide sequence ID" value="NZ_MUZR01000050.1"/>
</dbReference>
<feature type="region of interest" description="Disordered" evidence="1">
    <location>
        <begin position="173"/>
        <end position="206"/>
    </location>
</feature>
<proteinExistence type="predicted"/>
<organism evidence="2 3">
    <name type="scientific">Thioalkalivibrio halophilus</name>
    <dbReference type="NCBI Taxonomy" id="252474"/>
    <lineage>
        <taxon>Bacteria</taxon>
        <taxon>Pseudomonadati</taxon>
        <taxon>Pseudomonadota</taxon>
        <taxon>Gammaproteobacteria</taxon>
        <taxon>Chromatiales</taxon>
        <taxon>Ectothiorhodospiraceae</taxon>
        <taxon>Thioalkalivibrio</taxon>
    </lineage>
</organism>
<protein>
    <submittedName>
        <fullName evidence="2">Uncharacterized protein</fullName>
    </submittedName>
</protein>
<keyword evidence="3" id="KW-1185">Reference proteome</keyword>
<evidence type="ECO:0000313" key="3">
    <source>
        <dbReference type="Proteomes" id="UP000189177"/>
    </source>
</evidence>
<accession>A0A1V2ZWB5</accession>
<reference evidence="2 3" key="1">
    <citation type="submission" date="2017-02" db="EMBL/GenBank/DDBJ databases">
        <title>Genomic diversity within the haloalkaliphilic genus Thioalkalivibrio.</title>
        <authorList>
            <person name="Ahn A.-C."/>
            <person name="Meier-Kolthoff J."/>
            <person name="Overmars L."/>
            <person name="Richter M."/>
            <person name="Woyke T."/>
            <person name="Sorokin D.Y."/>
            <person name="Muyzer G."/>
        </authorList>
    </citation>
    <scope>NUCLEOTIDE SEQUENCE [LARGE SCALE GENOMIC DNA]</scope>
    <source>
        <strain evidence="2 3">HL17</strain>
    </source>
</reference>
<feature type="compositionally biased region" description="Basic and acidic residues" evidence="1">
    <location>
        <begin position="192"/>
        <end position="206"/>
    </location>
</feature>
<sequence length="206" mass="23107">MSSNGSRLRHELAQEAGRILLDEGIRDFGLAKRKAAEHLGVDARHDMPANIEIQDAALERSRLFATDESRQAYRDRLAAALQVMQRLSHLEPRLVGPLLTGMIERFPVINLHGFAETVEEVLIDLADRGIHCETGERRYRSRQGREQRVPFIAFRGPDDTEVELTIFPLDGIRQAPPSPVDGKPMARAGAGEVERLLTEGREAERL</sequence>
<dbReference type="AlphaFoldDB" id="A0A1V2ZWB5"/>
<dbReference type="Proteomes" id="UP000189177">
    <property type="component" value="Unassembled WGS sequence"/>
</dbReference>
<gene>
    <name evidence="2" type="ORF">B1A74_10975</name>
</gene>
<dbReference type="OrthoDB" id="5294130at2"/>
<dbReference type="EMBL" id="MUZR01000050">
    <property type="protein sequence ID" value="OOC09404.1"/>
    <property type="molecule type" value="Genomic_DNA"/>
</dbReference>